<evidence type="ECO:0000313" key="2">
    <source>
        <dbReference type="EMBL" id="EKT82622.1"/>
    </source>
</evidence>
<proteinExistence type="predicted"/>
<dbReference type="Proteomes" id="UP000005951">
    <property type="component" value="Unassembled WGS sequence"/>
</dbReference>
<accession>K8XWL0</accession>
<reference evidence="2 3" key="1">
    <citation type="journal article" date="2013" name="Genome Announc.">
        <title>Draft Genome Sequence of Rhodococcus opacus Strain M213 Shows a Diverse Catabolic Potential.</title>
        <authorList>
            <person name="Pathak A."/>
            <person name="Green S.J."/>
            <person name="Ogram A."/>
            <person name="Chauhan A."/>
        </authorList>
    </citation>
    <scope>NUCLEOTIDE SEQUENCE [LARGE SCALE GENOMIC DNA]</scope>
    <source>
        <strain evidence="2 3">M213</strain>
    </source>
</reference>
<evidence type="ECO:0000256" key="1">
    <source>
        <dbReference type="SAM" id="MobiDB-lite"/>
    </source>
</evidence>
<evidence type="ECO:0000313" key="3">
    <source>
        <dbReference type="Proteomes" id="UP000005951"/>
    </source>
</evidence>
<gene>
    <name evidence="2" type="ORF">WSS_A10352</name>
</gene>
<dbReference type="EMBL" id="AJYC02000030">
    <property type="protein sequence ID" value="EKT82622.1"/>
    <property type="molecule type" value="Genomic_DNA"/>
</dbReference>
<protein>
    <submittedName>
        <fullName evidence="2">ECF subfamily RNA polymerase sigma-70 factor</fullName>
    </submittedName>
</protein>
<name>K8XWL0_RHOOP</name>
<feature type="compositionally biased region" description="Basic and acidic residues" evidence="1">
    <location>
        <begin position="26"/>
        <end position="35"/>
    </location>
</feature>
<organism evidence="2 3">
    <name type="scientific">Rhodococcus opacus M213</name>
    <dbReference type="NCBI Taxonomy" id="1129896"/>
    <lineage>
        <taxon>Bacteria</taxon>
        <taxon>Bacillati</taxon>
        <taxon>Actinomycetota</taxon>
        <taxon>Actinomycetes</taxon>
        <taxon>Mycobacteriales</taxon>
        <taxon>Nocardiaceae</taxon>
        <taxon>Rhodococcus</taxon>
    </lineage>
</organism>
<sequence length="59" mass="6605">MPDDPRGRLIQTATRKMTDQIRGEIARRRREEVAARQEPPSTDVPDSDDTLLLDGGVTT</sequence>
<dbReference type="AlphaFoldDB" id="K8XWL0"/>
<comment type="caution">
    <text evidence="2">The sequence shown here is derived from an EMBL/GenBank/DDBJ whole genome shotgun (WGS) entry which is preliminary data.</text>
</comment>
<feature type="region of interest" description="Disordered" evidence="1">
    <location>
        <begin position="26"/>
        <end position="59"/>
    </location>
</feature>